<dbReference type="AlphaFoldDB" id="B6UI55"/>
<proteinExistence type="evidence at transcript level"/>
<evidence type="ECO:0000313" key="1">
    <source>
        <dbReference type="EMBL" id="ACG49038.1"/>
    </source>
</evidence>
<sequence>MQILDYWRPKVDASLATIYSSTEWGRIEASRRESSTPIGGRIGSFSSFGAPGIVDTPPPFDASGGSVLGRPLGPRFRADGPRFGHCSDTFLRDSGIGHPTQIH</sequence>
<dbReference type="EMBL" id="EU976920">
    <property type="protein sequence ID" value="ACG49038.1"/>
    <property type="molecule type" value="mRNA"/>
</dbReference>
<accession>B6UI55</accession>
<organism evidence="1">
    <name type="scientific">Zea mays</name>
    <name type="common">Maize</name>
    <dbReference type="NCBI Taxonomy" id="4577"/>
    <lineage>
        <taxon>Eukaryota</taxon>
        <taxon>Viridiplantae</taxon>
        <taxon>Streptophyta</taxon>
        <taxon>Embryophyta</taxon>
        <taxon>Tracheophyta</taxon>
        <taxon>Spermatophyta</taxon>
        <taxon>Magnoliopsida</taxon>
        <taxon>Liliopsida</taxon>
        <taxon>Poales</taxon>
        <taxon>Poaceae</taxon>
        <taxon>PACMAD clade</taxon>
        <taxon>Panicoideae</taxon>
        <taxon>Andropogonodae</taxon>
        <taxon>Andropogoneae</taxon>
        <taxon>Tripsacinae</taxon>
        <taxon>Zea</taxon>
    </lineage>
</organism>
<name>B6UI55_MAIZE</name>
<protein>
    <submittedName>
        <fullName evidence="1">Uncharacterized protein</fullName>
    </submittedName>
</protein>
<reference evidence="1" key="1">
    <citation type="journal article" date="2009" name="Plant Mol. Biol.">
        <title>Insights into corn genes derived from large-scale cDNA sequencing.</title>
        <authorList>
            <person name="Alexandrov N.N."/>
            <person name="Brover V.V."/>
            <person name="Freidin S."/>
            <person name="Troukhan M.E."/>
            <person name="Tatarinova T.V."/>
            <person name="Zhang H."/>
            <person name="Swaller T.J."/>
            <person name="Lu Y.P."/>
            <person name="Bouck J."/>
            <person name="Flavell R.B."/>
            <person name="Feldmann K.A."/>
        </authorList>
    </citation>
    <scope>NUCLEOTIDE SEQUENCE</scope>
</reference>